<reference evidence="8" key="1">
    <citation type="submission" date="2025-08" db="UniProtKB">
        <authorList>
            <consortium name="Ensembl"/>
        </authorList>
    </citation>
    <scope>IDENTIFICATION</scope>
</reference>
<evidence type="ECO:0000313" key="8">
    <source>
        <dbReference type="Ensembl" id="ENSVKKP00000017768.1"/>
    </source>
</evidence>
<dbReference type="PANTHER" id="PTHR19325:SF484">
    <property type="entry name" value="P-SELECTIN"/>
    <property type="match status" value="1"/>
</dbReference>
<dbReference type="GO" id="GO:0016020">
    <property type="term" value="C:membrane"/>
    <property type="evidence" value="ECO:0007669"/>
    <property type="project" value="InterPro"/>
</dbReference>
<dbReference type="Gene3D" id="2.10.70.10">
    <property type="entry name" value="Complement Module, domain 1"/>
    <property type="match status" value="4"/>
</dbReference>
<dbReference type="InterPro" id="IPR000436">
    <property type="entry name" value="Sushi_SCR_CCP_dom"/>
</dbReference>
<feature type="disulfide bond" evidence="6">
    <location>
        <begin position="105"/>
        <end position="132"/>
    </location>
</feature>
<sequence length="460" mass="48766">HSNRRCTGVSCRETAQPADPVRVRSATAPPSRALRVETHWGTRGKETFPQTRTPLFANPLCPRLTCLLSLLAVPCPSLEAPPHGGSACTHPLGEFRYRSSCTFHCTEGFLLLGGEEAQCTASGEWTAPVPVCQAISCPKLSAPENGELNCLHPYGDFAYSSRCNFSCHAGFLRVGTEQLQCLAEGRWTEKPPFCKAKRCPSLQNPTNGRMACTHPLGEFAYQSTCEAVCEPGFISAGAAVARCLATGDWSTPSSACSGEALSFFGSSAAPVKVQKGSLMCPVTAVICPALHKPDHGRFSCLHPHGNFAYGSSCNFSCSGGFQLAGPERLECTARGDWTKKQPRCEGQCSPVAALPRLARLPLPCFAASAAQVLLCAAVPAPRLTAPAPGSWLSVLPCCRAYLQPRPCLPPRRAASATEGFLRAAVRLPHLASALLHLVPVAPCILPCCASRQAVSPALLS</sequence>
<evidence type="ECO:0000256" key="4">
    <source>
        <dbReference type="ARBA" id="ARBA00023157"/>
    </source>
</evidence>
<dbReference type="PRINTS" id="PR00343">
    <property type="entry name" value="SELECTIN"/>
</dbReference>
<evidence type="ECO:0000256" key="1">
    <source>
        <dbReference type="ARBA" id="ARBA00022659"/>
    </source>
</evidence>
<dbReference type="InterPro" id="IPR035976">
    <property type="entry name" value="Sushi/SCR/CCP_sf"/>
</dbReference>
<dbReference type="PANTHER" id="PTHR19325">
    <property type="entry name" value="COMPLEMENT COMPONENT-RELATED SUSHI DOMAIN-CONTAINING"/>
    <property type="match status" value="1"/>
</dbReference>
<dbReference type="InterPro" id="IPR002396">
    <property type="entry name" value="Selectin_superfamily"/>
</dbReference>
<evidence type="ECO:0000256" key="3">
    <source>
        <dbReference type="ARBA" id="ARBA00022837"/>
    </source>
</evidence>
<accession>A0A8D2L745</accession>
<comment type="caution">
    <text evidence="6">Lacks conserved residue(s) required for the propagation of feature annotation.</text>
</comment>
<evidence type="ECO:0000256" key="6">
    <source>
        <dbReference type="PROSITE-ProRule" id="PRU00302"/>
    </source>
</evidence>
<protein>
    <recommendedName>
        <fullName evidence="7">Sushi domain-containing protein</fullName>
    </recommendedName>
</protein>
<name>A0A8D2L745_VARKO</name>
<evidence type="ECO:0000256" key="2">
    <source>
        <dbReference type="ARBA" id="ARBA00022737"/>
    </source>
</evidence>
<proteinExistence type="predicted"/>
<dbReference type="AlphaFoldDB" id="A0A8D2L745"/>
<feature type="domain" description="Sushi" evidence="7">
    <location>
        <begin position="135"/>
        <end position="196"/>
    </location>
</feature>
<keyword evidence="3" id="KW-0106">Calcium</keyword>
<dbReference type="SMART" id="SM00032">
    <property type="entry name" value="CCP"/>
    <property type="match status" value="4"/>
</dbReference>
<feature type="domain" description="Sushi" evidence="7">
    <location>
        <begin position="197"/>
        <end position="258"/>
    </location>
</feature>
<feature type="domain" description="Sushi" evidence="7">
    <location>
        <begin position="285"/>
        <end position="346"/>
    </location>
</feature>
<organism evidence="8 9">
    <name type="scientific">Varanus komodoensis</name>
    <name type="common">Komodo dragon</name>
    <dbReference type="NCBI Taxonomy" id="61221"/>
    <lineage>
        <taxon>Eukaryota</taxon>
        <taxon>Metazoa</taxon>
        <taxon>Chordata</taxon>
        <taxon>Craniata</taxon>
        <taxon>Vertebrata</taxon>
        <taxon>Euteleostomi</taxon>
        <taxon>Lepidosauria</taxon>
        <taxon>Squamata</taxon>
        <taxon>Bifurcata</taxon>
        <taxon>Unidentata</taxon>
        <taxon>Episquamata</taxon>
        <taxon>Toxicofera</taxon>
        <taxon>Anguimorpha</taxon>
        <taxon>Paleoanguimorpha</taxon>
        <taxon>Varanoidea</taxon>
        <taxon>Varanidae</taxon>
        <taxon>Varanus</taxon>
    </lineage>
</organism>
<reference evidence="8" key="2">
    <citation type="submission" date="2025-09" db="UniProtKB">
        <authorList>
            <consortium name="Ensembl"/>
        </authorList>
    </citation>
    <scope>IDENTIFICATION</scope>
</reference>
<evidence type="ECO:0000313" key="9">
    <source>
        <dbReference type="Proteomes" id="UP000694545"/>
    </source>
</evidence>
<feature type="disulfide bond" evidence="6">
    <location>
        <begin position="317"/>
        <end position="344"/>
    </location>
</feature>
<keyword evidence="5" id="KW-0325">Glycoprotein</keyword>
<feature type="domain" description="Sushi" evidence="7">
    <location>
        <begin position="73"/>
        <end position="134"/>
    </location>
</feature>
<evidence type="ECO:0000256" key="5">
    <source>
        <dbReference type="ARBA" id="ARBA00023180"/>
    </source>
</evidence>
<keyword evidence="1 6" id="KW-0768">Sushi</keyword>
<keyword evidence="9" id="KW-1185">Reference proteome</keyword>
<dbReference type="SUPFAM" id="SSF57535">
    <property type="entry name" value="Complement control module/SCR domain"/>
    <property type="match status" value="4"/>
</dbReference>
<dbReference type="InterPro" id="IPR050350">
    <property type="entry name" value="Compl-Cell_Adhes-Reg"/>
</dbReference>
<evidence type="ECO:0000259" key="7">
    <source>
        <dbReference type="PROSITE" id="PS50923"/>
    </source>
</evidence>
<dbReference type="Proteomes" id="UP000694545">
    <property type="component" value="Unplaced"/>
</dbReference>
<dbReference type="Pfam" id="PF00084">
    <property type="entry name" value="Sushi"/>
    <property type="match status" value="4"/>
</dbReference>
<feature type="disulfide bond" evidence="6">
    <location>
        <begin position="167"/>
        <end position="194"/>
    </location>
</feature>
<dbReference type="GO" id="GO:0007155">
    <property type="term" value="P:cell adhesion"/>
    <property type="evidence" value="ECO:0007669"/>
    <property type="project" value="InterPro"/>
</dbReference>
<keyword evidence="2" id="KW-0677">Repeat</keyword>
<dbReference type="PROSITE" id="PS50923">
    <property type="entry name" value="SUSHI"/>
    <property type="match status" value="4"/>
</dbReference>
<dbReference type="CDD" id="cd00033">
    <property type="entry name" value="CCP"/>
    <property type="match status" value="4"/>
</dbReference>
<keyword evidence="4 6" id="KW-1015">Disulfide bond</keyword>
<dbReference type="FunFam" id="2.10.70.10:FF:000001">
    <property type="entry name" value="Selectin P"/>
    <property type="match status" value="4"/>
</dbReference>
<feature type="disulfide bond" evidence="6">
    <location>
        <begin position="229"/>
        <end position="256"/>
    </location>
</feature>
<dbReference type="Ensembl" id="ENSVKKT00000018216.1">
    <property type="protein sequence ID" value="ENSVKKP00000017768.1"/>
    <property type="gene ID" value="ENSVKKG00000012145.1"/>
</dbReference>